<dbReference type="SUPFAM" id="SSF51735">
    <property type="entry name" value="NAD(P)-binding Rossmann-fold domains"/>
    <property type="match status" value="1"/>
</dbReference>
<dbReference type="RefSeq" id="WP_003634986.1">
    <property type="nucleotide sequence ID" value="NZ_AZDF01000002.1"/>
</dbReference>
<accession>C0XL26</accession>
<feature type="domain" description="Enoyl reductase (ER)" evidence="2">
    <location>
        <begin position="10"/>
        <end position="302"/>
    </location>
</feature>
<dbReference type="CDD" id="cd05289">
    <property type="entry name" value="MDR_like_2"/>
    <property type="match status" value="1"/>
</dbReference>
<dbReference type="Gene3D" id="3.90.180.10">
    <property type="entry name" value="Medium-chain alcohol dehydrogenases, catalytic domain"/>
    <property type="match status" value="1"/>
</dbReference>
<evidence type="ECO:0000256" key="1">
    <source>
        <dbReference type="ARBA" id="ARBA00022857"/>
    </source>
</evidence>
<dbReference type="InterPro" id="IPR051603">
    <property type="entry name" value="Zinc-ADH_QOR/CCCR"/>
</dbReference>
<organism evidence="3 4">
    <name type="scientific">Lentilactobacillus hilgardii (strain ATCC 8290 / DSM 20176 / CCUG 30140 / JCM 1155 / KCTC 3500 / NBRC 15886 / NCIMB 8040 / NRRL B-1843 / 9)</name>
    <dbReference type="NCBI Taxonomy" id="1423757"/>
    <lineage>
        <taxon>Bacteria</taxon>
        <taxon>Bacillati</taxon>
        <taxon>Bacillota</taxon>
        <taxon>Bacilli</taxon>
        <taxon>Lactobacillales</taxon>
        <taxon>Lactobacillaceae</taxon>
        <taxon>Lentilactobacillus</taxon>
    </lineage>
</organism>
<reference evidence="3 4" key="1">
    <citation type="submission" date="2009-01" db="EMBL/GenBank/DDBJ databases">
        <authorList>
            <person name="Qin X."/>
            <person name="Bachman B."/>
            <person name="Battles P."/>
            <person name="Bell A."/>
            <person name="Bess C."/>
            <person name="Bickham C."/>
            <person name="Chaboub L."/>
            <person name="Chen D."/>
            <person name="Coyle M."/>
            <person name="Deiros D.R."/>
            <person name="Dinh H."/>
            <person name="Forbes L."/>
            <person name="Fowler G."/>
            <person name="Francisco L."/>
            <person name="Fu Q."/>
            <person name="Gubbala S."/>
            <person name="Hale W."/>
            <person name="Han Y."/>
            <person name="Hemphill L."/>
            <person name="Highlander S.K."/>
            <person name="Hirani K."/>
            <person name="Hogues M."/>
            <person name="Jackson L."/>
            <person name="Jakkamsetti A."/>
            <person name="Javaid M."/>
            <person name="Jiang H."/>
            <person name="Korchina V."/>
            <person name="Kovar C."/>
            <person name="Lara F."/>
            <person name="Lee S."/>
            <person name="Mata R."/>
            <person name="Mathew T."/>
            <person name="Moen C."/>
            <person name="Morales K."/>
            <person name="Munidasa M."/>
            <person name="Nazareth L."/>
            <person name="Ngo R."/>
            <person name="Nguyen L."/>
            <person name="Okwuonu G."/>
            <person name="Ongeri F."/>
            <person name="Patil S."/>
            <person name="Petrosino J."/>
            <person name="Pham C."/>
            <person name="Pham P."/>
            <person name="Pu L.-L."/>
            <person name="Puazo M."/>
            <person name="Raj R."/>
            <person name="Reid J."/>
            <person name="Rouhana J."/>
            <person name="Saada N."/>
            <person name="Shang Y."/>
            <person name="Simmons D."/>
            <person name="Thornton R."/>
            <person name="Warren J."/>
            <person name="Weissenberger G."/>
            <person name="Zhang J."/>
            <person name="Zhang L."/>
            <person name="Zhou C."/>
            <person name="Zhu D."/>
            <person name="Muzny D."/>
            <person name="Worley K."/>
            <person name="Gibbs R."/>
        </authorList>
    </citation>
    <scope>NUCLEOTIDE SEQUENCE [LARGE SCALE GENOMIC DNA]</scope>
    <source>
        <strain evidence="4">ATCC 8290 / DSM 20176 / CCUG 30140 / JCM 1155 / KCTC 3500 / NBRC 15886 / NCIMB 8040 / NRRL B-1843 / 9</strain>
    </source>
</reference>
<sequence length="305" mass="32096">MKAFGYEQNGGPEVFKEYQVPIPEISGNQLLIKTQAFNLNNFERAQRAGEFKATDHRIIPGRDVAGIIDQVGSDVSGFKVGDRVVAHGHHSYAEYAIGEDTNTVKLPGNVSFTQAAGIVTPGLAAYKGLHLFADVKKGQTVIVKGASGGVGSIAAQVALGLGAKVIGVGASRNADYVKSLGVSQYVAYDQQDPAEVLADAADVVLDAALNGNGNDSDVHIVKNGGIIATVGDAEPATNKDVSFKHIHPTQEISDTTALAALLKLMSENKLSIKIGYQLPFTIDGVIKGHQILESKHDGRVVVSKD</sequence>
<dbReference type="EMBL" id="ACGP01000178">
    <property type="protein sequence ID" value="EEI23771.1"/>
    <property type="molecule type" value="Genomic_DNA"/>
</dbReference>
<dbReference type="SMART" id="SM00829">
    <property type="entry name" value="PKS_ER"/>
    <property type="match status" value="1"/>
</dbReference>
<dbReference type="Gene3D" id="3.40.50.720">
    <property type="entry name" value="NAD(P)-binding Rossmann-like Domain"/>
    <property type="match status" value="1"/>
</dbReference>
<dbReference type="Pfam" id="PF08240">
    <property type="entry name" value="ADH_N"/>
    <property type="match status" value="1"/>
</dbReference>
<name>C0XL26_LENH9</name>
<protein>
    <submittedName>
        <fullName evidence="3">GroES-like protein</fullName>
    </submittedName>
</protein>
<gene>
    <name evidence="3" type="ORF">HMPREF0519_1937</name>
</gene>
<dbReference type="SMR" id="C0XL26"/>
<keyword evidence="1" id="KW-0521">NADP</keyword>
<dbReference type="InterPro" id="IPR013149">
    <property type="entry name" value="ADH-like_C"/>
</dbReference>
<dbReference type="InterPro" id="IPR011032">
    <property type="entry name" value="GroES-like_sf"/>
</dbReference>
<dbReference type="PANTHER" id="PTHR44154:SF1">
    <property type="entry name" value="QUINONE OXIDOREDUCTASE"/>
    <property type="match status" value="1"/>
</dbReference>
<comment type="caution">
    <text evidence="3">The sequence shown here is derived from an EMBL/GenBank/DDBJ whole genome shotgun (WGS) entry which is preliminary data.</text>
</comment>
<dbReference type="Pfam" id="PF00107">
    <property type="entry name" value="ADH_zinc_N"/>
    <property type="match status" value="1"/>
</dbReference>
<dbReference type="HOGENOM" id="CLU_026673_3_3_9"/>
<evidence type="ECO:0000313" key="4">
    <source>
        <dbReference type="Proteomes" id="UP000003752"/>
    </source>
</evidence>
<dbReference type="Proteomes" id="UP000003752">
    <property type="component" value="Unassembled WGS sequence"/>
</dbReference>
<keyword evidence="4" id="KW-1185">Reference proteome</keyword>
<proteinExistence type="predicted"/>
<dbReference type="SUPFAM" id="SSF50129">
    <property type="entry name" value="GroES-like"/>
    <property type="match status" value="1"/>
</dbReference>
<dbReference type="PANTHER" id="PTHR44154">
    <property type="entry name" value="QUINONE OXIDOREDUCTASE"/>
    <property type="match status" value="1"/>
</dbReference>
<evidence type="ECO:0000313" key="3">
    <source>
        <dbReference type="EMBL" id="EEI23771.1"/>
    </source>
</evidence>
<evidence type="ECO:0000259" key="2">
    <source>
        <dbReference type="SMART" id="SM00829"/>
    </source>
</evidence>
<dbReference type="AlphaFoldDB" id="C0XL26"/>
<dbReference type="InterPro" id="IPR020843">
    <property type="entry name" value="ER"/>
</dbReference>
<dbReference type="GO" id="GO:0016491">
    <property type="term" value="F:oxidoreductase activity"/>
    <property type="evidence" value="ECO:0007669"/>
    <property type="project" value="InterPro"/>
</dbReference>
<dbReference type="InterPro" id="IPR036291">
    <property type="entry name" value="NAD(P)-bd_dom_sf"/>
</dbReference>
<dbReference type="InterPro" id="IPR013154">
    <property type="entry name" value="ADH-like_N"/>
</dbReference>